<dbReference type="GO" id="GO:0016020">
    <property type="term" value="C:membrane"/>
    <property type="evidence" value="ECO:0007669"/>
    <property type="project" value="UniProtKB-SubCell"/>
</dbReference>
<evidence type="ECO:0000256" key="2">
    <source>
        <dbReference type="ARBA" id="ARBA00006375"/>
    </source>
</evidence>
<evidence type="ECO:0000313" key="10">
    <source>
        <dbReference type="EMBL" id="KAJ8957452.1"/>
    </source>
</evidence>
<comment type="subcellular location">
    <subcellularLocation>
        <location evidence="1">Membrane</location>
        <topology evidence="1">Multi-pass membrane protein</topology>
    </subcellularLocation>
</comment>
<evidence type="ECO:0000313" key="11">
    <source>
        <dbReference type="Proteomes" id="UP001162162"/>
    </source>
</evidence>
<keyword evidence="3 9" id="KW-0813">Transport</keyword>
<dbReference type="PROSITE" id="PS50920">
    <property type="entry name" value="SOLCAR"/>
    <property type="match status" value="1"/>
</dbReference>
<evidence type="ECO:0000256" key="3">
    <source>
        <dbReference type="ARBA" id="ARBA00022448"/>
    </source>
</evidence>
<reference evidence="10" key="1">
    <citation type="journal article" date="2023" name="Insect Mol. Biol.">
        <title>Genome sequencing provides insights into the evolution of gene families encoding plant cell wall-degrading enzymes in longhorned beetles.</title>
        <authorList>
            <person name="Shin N.R."/>
            <person name="Okamura Y."/>
            <person name="Kirsch R."/>
            <person name="Pauchet Y."/>
        </authorList>
    </citation>
    <scope>NUCLEOTIDE SEQUENCE</scope>
    <source>
        <strain evidence="10">AMC_N1</strain>
    </source>
</reference>
<keyword evidence="11" id="KW-1185">Reference proteome</keyword>
<dbReference type="Gene3D" id="1.50.40.10">
    <property type="entry name" value="Mitochondrial carrier domain"/>
    <property type="match status" value="1"/>
</dbReference>
<evidence type="ECO:0000256" key="6">
    <source>
        <dbReference type="ARBA" id="ARBA00022989"/>
    </source>
</evidence>
<comment type="caution">
    <text evidence="10">The sequence shown here is derived from an EMBL/GenBank/DDBJ whole genome shotgun (WGS) entry which is preliminary data.</text>
</comment>
<comment type="similarity">
    <text evidence="2 9">Belongs to the mitochondrial carrier (TC 2.A.29) family.</text>
</comment>
<keyword evidence="4 8" id="KW-0812">Transmembrane</keyword>
<evidence type="ECO:0000256" key="5">
    <source>
        <dbReference type="ARBA" id="ARBA00022737"/>
    </source>
</evidence>
<name>A0AAV8Z1Q6_9CUCU</name>
<dbReference type="Pfam" id="PF00153">
    <property type="entry name" value="Mito_carr"/>
    <property type="match status" value="1"/>
</dbReference>
<gene>
    <name evidence="10" type="ORF">NQ318_004933</name>
</gene>
<feature type="repeat" description="Solcar" evidence="8">
    <location>
        <begin position="1"/>
        <end position="48"/>
    </location>
</feature>
<proteinExistence type="inferred from homology"/>
<dbReference type="SUPFAM" id="SSF103506">
    <property type="entry name" value="Mitochondrial carrier"/>
    <property type="match status" value="1"/>
</dbReference>
<organism evidence="10 11">
    <name type="scientific">Aromia moschata</name>
    <dbReference type="NCBI Taxonomy" id="1265417"/>
    <lineage>
        <taxon>Eukaryota</taxon>
        <taxon>Metazoa</taxon>
        <taxon>Ecdysozoa</taxon>
        <taxon>Arthropoda</taxon>
        <taxon>Hexapoda</taxon>
        <taxon>Insecta</taxon>
        <taxon>Pterygota</taxon>
        <taxon>Neoptera</taxon>
        <taxon>Endopterygota</taxon>
        <taxon>Coleoptera</taxon>
        <taxon>Polyphaga</taxon>
        <taxon>Cucujiformia</taxon>
        <taxon>Chrysomeloidea</taxon>
        <taxon>Cerambycidae</taxon>
        <taxon>Cerambycinae</taxon>
        <taxon>Callichromatini</taxon>
        <taxon>Aromia</taxon>
    </lineage>
</organism>
<evidence type="ECO:0000256" key="8">
    <source>
        <dbReference type="PROSITE-ProRule" id="PRU00282"/>
    </source>
</evidence>
<protein>
    <submittedName>
        <fullName evidence="10">Uncharacterized protein</fullName>
    </submittedName>
</protein>
<accession>A0AAV8Z1Q6</accession>
<keyword evidence="5" id="KW-0677">Repeat</keyword>
<evidence type="ECO:0000256" key="1">
    <source>
        <dbReference type="ARBA" id="ARBA00004141"/>
    </source>
</evidence>
<evidence type="ECO:0000256" key="9">
    <source>
        <dbReference type="RuleBase" id="RU000488"/>
    </source>
</evidence>
<dbReference type="PANTHER" id="PTHR45618">
    <property type="entry name" value="MITOCHONDRIAL DICARBOXYLATE CARRIER-RELATED"/>
    <property type="match status" value="1"/>
</dbReference>
<dbReference type="EMBL" id="JAPWTK010000023">
    <property type="protein sequence ID" value="KAJ8957452.1"/>
    <property type="molecule type" value="Genomic_DNA"/>
</dbReference>
<dbReference type="InterPro" id="IPR050391">
    <property type="entry name" value="Mito_Metabolite_Transporter"/>
</dbReference>
<keyword evidence="6" id="KW-1133">Transmembrane helix</keyword>
<dbReference type="AlphaFoldDB" id="A0AAV8Z1Q6"/>
<evidence type="ECO:0000256" key="7">
    <source>
        <dbReference type="ARBA" id="ARBA00023136"/>
    </source>
</evidence>
<dbReference type="InterPro" id="IPR023395">
    <property type="entry name" value="MCP_dom_sf"/>
</dbReference>
<feature type="non-terminal residue" evidence="10">
    <location>
        <position position="1"/>
    </location>
</feature>
<dbReference type="Proteomes" id="UP001162162">
    <property type="component" value="Unassembled WGS sequence"/>
</dbReference>
<keyword evidence="7 8" id="KW-0472">Membrane</keyword>
<evidence type="ECO:0000256" key="4">
    <source>
        <dbReference type="ARBA" id="ARBA00022692"/>
    </source>
</evidence>
<dbReference type="InterPro" id="IPR018108">
    <property type="entry name" value="MCP_transmembrane"/>
</dbReference>
<sequence>YKNAIDGLIRVVKEEGAGKLFSGASTASTRGGMMTIGQLSFYDQVKQMLLATGLFKDNIGTHFTSSATAVLE</sequence>